<protein>
    <submittedName>
        <fullName evidence="1">Uncharacterized protein</fullName>
    </submittedName>
</protein>
<dbReference type="EMBL" id="AP018448">
    <property type="protein sequence ID" value="BBC39141.1"/>
    <property type="molecule type" value="Genomic_DNA"/>
</dbReference>
<dbReference type="EMBL" id="AP018448">
    <property type="protein sequence ID" value="BBC29364.1"/>
    <property type="molecule type" value="Genomic_DNA"/>
</dbReference>
<keyword evidence="3" id="KW-1185">Reference proteome</keyword>
<evidence type="ECO:0000313" key="1">
    <source>
        <dbReference type="EMBL" id="BBC29364.1"/>
    </source>
</evidence>
<gene>
    <name evidence="1" type="ORF">SGFS_006580</name>
    <name evidence="2" type="ORF">SGFS_104350</name>
</gene>
<proteinExistence type="predicted"/>
<evidence type="ECO:0000313" key="3">
    <source>
        <dbReference type="Proteomes" id="UP001321542"/>
    </source>
</evidence>
<reference evidence="1 3" key="2">
    <citation type="journal article" date="2023" name="ChemBioChem">
        <title>Acyltransferase Domain Exchange between Two Independent Type I Polyketide Synthases in the Same Producer Strain of Macrolide Antibiotics.</title>
        <authorList>
            <person name="Kudo F."/>
            <person name="Kishikawa K."/>
            <person name="Tsuboi K."/>
            <person name="Kido T."/>
            <person name="Usui T."/>
            <person name="Hashimoto J."/>
            <person name="Shin-Ya K."/>
            <person name="Miyanaga A."/>
            <person name="Eguchi T."/>
        </authorList>
    </citation>
    <scope>NUCLEOTIDE SEQUENCE [LARGE SCALE GENOMIC DNA]</scope>
    <source>
        <strain evidence="1 3">A-8890</strain>
    </source>
</reference>
<evidence type="ECO:0000313" key="2">
    <source>
        <dbReference type="EMBL" id="BBC39141.1"/>
    </source>
</evidence>
<sequence>MTVNETVIAMIRPKPGLDLVAGEPAEDAAAARACVAAPDGIGAITS</sequence>
<dbReference type="RefSeq" id="WP_286247418.1">
    <property type="nucleotide sequence ID" value="NZ_AP018448.1"/>
</dbReference>
<dbReference type="Proteomes" id="UP001321542">
    <property type="component" value="Chromosome"/>
</dbReference>
<reference evidence="1 3" key="1">
    <citation type="journal article" date="2010" name="ChemBioChem">
        <title>Cloning and characterization of the biosynthetic gene cluster of 16-membered macrolide antibiotic FD-891: involvement of a dual functional cytochrome P450 monooxygenase catalyzing epoxidation and hydroxylation.</title>
        <authorList>
            <person name="Kudo F."/>
            <person name="Motegi A."/>
            <person name="Mizoue K."/>
            <person name="Eguchi T."/>
        </authorList>
    </citation>
    <scope>NUCLEOTIDE SEQUENCE [LARGE SCALE GENOMIC DNA]</scope>
    <source>
        <strain evidence="1 3">A-8890</strain>
    </source>
</reference>
<accession>A0ABM7F0W4</accession>
<organism evidence="1 3">
    <name type="scientific">Streptomyces graminofaciens</name>
    <dbReference type="NCBI Taxonomy" id="68212"/>
    <lineage>
        <taxon>Bacteria</taxon>
        <taxon>Bacillati</taxon>
        <taxon>Actinomycetota</taxon>
        <taxon>Actinomycetes</taxon>
        <taxon>Kitasatosporales</taxon>
        <taxon>Streptomycetaceae</taxon>
        <taxon>Streptomyces</taxon>
    </lineage>
</organism>
<name>A0ABM7F0W4_9ACTN</name>